<feature type="transmembrane region" description="Helical" evidence="9">
    <location>
        <begin position="220"/>
        <end position="239"/>
    </location>
</feature>
<protein>
    <submittedName>
        <fullName evidence="11">Myo-inositol transporter</fullName>
    </submittedName>
</protein>
<dbReference type="AlphaFoldDB" id="A0AAV5QTJ0"/>
<evidence type="ECO:0000256" key="5">
    <source>
        <dbReference type="ARBA" id="ARBA00022989"/>
    </source>
</evidence>
<feature type="transmembrane region" description="Helical" evidence="9">
    <location>
        <begin position="417"/>
        <end position="442"/>
    </location>
</feature>
<dbReference type="InterPro" id="IPR005829">
    <property type="entry name" value="Sugar_transporter_CS"/>
</dbReference>
<feature type="transmembrane region" description="Helical" evidence="9">
    <location>
        <begin position="323"/>
        <end position="341"/>
    </location>
</feature>
<evidence type="ECO:0000256" key="8">
    <source>
        <dbReference type="RuleBase" id="RU003346"/>
    </source>
</evidence>
<dbReference type="FunFam" id="1.20.1250.20:FF:000073">
    <property type="entry name" value="MFS myo-inositol transporter, putative"/>
    <property type="match status" value="1"/>
</dbReference>
<feature type="transmembrane region" description="Helical" evidence="9">
    <location>
        <begin position="57"/>
        <end position="75"/>
    </location>
</feature>
<name>A0AAV5QTJ0_9ASCO</name>
<feature type="domain" description="Major facilitator superfamily (MFS) profile" evidence="10">
    <location>
        <begin position="62"/>
        <end position="510"/>
    </location>
</feature>
<dbReference type="InterPro" id="IPR020846">
    <property type="entry name" value="MFS_dom"/>
</dbReference>
<dbReference type="PANTHER" id="PTHR48020:SF12">
    <property type="entry name" value="PROTON MYO-INOSITOL COTRANSPORTER"/>
    <property type="match status" value="1"/>
</dbReference>
<dbReference type="InterPro" id="IPR050814">
    <property type="entry name" value="Myo-inositol_Transporter"/>
</dbReference>
<dbReference type="RefSeq" id="XP_064854713.1">
    <property type="nucleotide sequence ID" value="XM_064998641.1"/>
</dbReference>
<keyword evidence="6 9" id="KW-0472">Membrane</keyword>
<evidence type="ECO:0000256" key="2">
    <source>
        <dbReference type="ARBA" id="ARBA00010992"/>
    </source>
</evidence>
<accession>A0AAV5QTJ0</accession>
<dbReference type="SUPFAM" id="SSF103473">
    <property type="entry name" value="MFS general substrate transporter"/>
    <property type="match status" value="1"/>
</dbReference>
<feature type="transmembrane region" description="Helical" evidence="9">
    <location>
        <begin position="189"/>
        <end position="208"/>
    </location>
</feature>
<evidence type="ECO:0000256" key="4">
    <source>
        <dbReference type="ARBA" id="ARBA00022692"/>
    </source>
</evidence>
<proteinExistence type="inferred from homology"/>
<evidence type="ECO:0000256" key="1">
    <source>
        <dbReference type="ARBA" id="ARBA00004141"/>
    </source>
</evidence>
<dbReference type="Pfam" id="PF00083">
    <property type="entry name" value="Sugar_tr"/>
    <property type="match status" value="1"/>
</dbReference>
<comment type="similarity">
    <text evidence="2 8">Belongs to the major facilitator superfamily. Sugar transporter (TC 2.A.1.1) family.</text>
</comment>
<feature type="transmembrane region" description="Helical" evidence="9">
    <location>
        <begin position="488"/>
        <end position="506"/>
    </location>
</feature>
<feature type="transmembrane region" description="Helical" evidence="9">
    <location>
        <begin position="454"/>
        <end position="476"/>
    </location>
</feature>
<keyword evidence="12" id="KW-1185">Reference proteome</keyword>
<dbReference type="PROSITE" id="PS00216">
    <property type="entry name" value="SUGAR_TRANSPORT_1"/>
    <property type="match status" value="2"/>
</dbReference>
<comment type="caution">
    <text evidence="11">The sequence shown here is derived from an EMBL/GenBank/DDBJ whole genome shotgun (WGS) entry which is preliminary data.</text>
</comment>
<comment type="catalytic activity">
    <reaction evidence="7">
        <text>myo-inositol(out) + H(+)(out) = myo-inositol(in) + H(+)(in)</text>
        <dbReference type="Rhea" id="RHEA:60364"/>
        <dbReference type="ChEBI" id="CHEBI:15378"/>
        <dbReference type="ChEBI" id="CHEBI:17268"/>
    </reaction>
</comment>
<dbReference type="GO" id="GO:1904679">
    <property type="term" value="P:myo-inositol import across plasma membrane"/>
    <property type="evidence" value="ECO:0007669"/>
    <property type="project" value="TreeGrafter"/>
</dbReference>
<feature type="transmembrane region" description="Helical" evidence="9">
    <location>
        <begin position="347"/>
        <end position="368"/>
    </location>
</feature>
<dbReference type="PROSITE" id="PS50850">
    <property type="entry name" value="MFS"/>
    <property type="match status" value="1"/>
</dbReference>
<dbReference type="EMBL" id="BTFZ01000012">
    <property type="protein sequence ID" value="GMM37717.1"/>
    <property type="molecule type" value="Genomic_DNA"/>
</dbReference>
<evidence type="ECO:0000313" key="12">
    <source>
        <dbReference type="Proteomes" id="UP001360560"/>
    </source>
</evidence>
<evidence type="ECO:0000256" key="3">
    <source>
        <dbReference type="ARBA" id="ARBA00022448"/>
    </source>
</evidence>
<dbReference type="GO" id="GO:0016020">
    <property type="term" value="C:membrane"/>
    <property type="evidence" value="ECO:0007669"/>
    <property type="project" value="UniProtKB-SubCell"/>
</dbReference>
<dbReference type="InterPro" id="IPR036259">
    <property type="entry name" value="MFS_trans_sf"/>
</dbReference>
<dbReference type="Gene3D" id="1.20.1250.20">
    <property type="entry name" value="MFS general substrate transporter like domains"/>
    <property type="match status" value="1"/>
</dbReference>
<keyword evidence="5 9" id="KW-1133">Transmembrane helix</keyword>
<evidence type="ECO:0000256" key="6">
    <source>
        <dbReference type="ARBA" id="ARBA00023136"/>
    </source>
</evidence>
<gene>
    <name evidence="11" type="ORF">DASC09_050420</name>
</gene>
<dbReference type="InterPro" id="IPR005828">
    <property type="entry name" value="MFS_sugar_transport-like"/>
</dbReference>
<reference evidence="11 12" key="1">
    <citation type="journal article" date="2023" name="Elife">
        <title>Identification of key yeast species and microbe-microbe interactions impacting larval growth of Drosophila in the wild.</title>
        <authorList>
            <person name="Mure A."/>
            <person name="Sugiura Y."/>
            <person name="Maeda R."/>
            <person name="Honda K."/>
            <person name="Sakurai N."/>
            <person name="Takahashi Y."/>
            <person name="Watada M."/>
            <person name="Katoh T."/>
            <person name="Gotoh A."/>
            <person name="Gotoh Y."/>
            <person name="Taniguchi I."/>
            <person name="Nakamura K."/>
            <person name="Hayashi T."/>
            <person name="Katayama T."/>
            <person name="Uemura T."/>
            <person name="Hattori Y."/>
        </authorList>
    </citation>
    <scope>NUCLEOTIDE SEQUENCE [LARGE SCALE GENOMIC DNA]</scope>
    <source>
        <strain evidence="11 12">SC-9</strain>
    </source>
</reference>
<dbReference type="NCBIfam" id="TIGR00879">
    <property type="entry name" value="SP"/>
    <property type="match status" value="1"/>
</dbReference>
<evidence type="ECO:0000256" key="7">
    <source>
        <dbReference type="ARBA" id="ARBA00049119"/>
    </source>
</evidence>
<feature type="transmembrane region" description="Helical" evidence="9">
    <location>
        <begin position="137"/>
        <end position="154"/>
    </location>
</feature>
<dbReference type="PANTHER" id="PTHR48020">
    <property type="entry name" value="PROTON MYO-INOSITOL COTRANSPORTER"/>
    <property type="match status" value="1"/>
</dbReference>
<feature type="transmembrane region" description="Helical" evidence="9">
    <location>
        <begin position="375"/>
        <end position="397"/>
    </location>
</feature>
<evidence type="ECO:0000313" key="11">
    <source>
        <dbReference type="EMBL" id="GMM37717.1"/>
    </source>
</evidence>
<keyword evidence="4 9" id="KW-0812">Transmembrane</keyword>
<organism evidence="11 12">
    <name type="scientific">Saccharomycopsis crataegensis</name>
    <dbReference type="NCBI Taxonomy" id="43959"/>
    <lineage>
        <taxon>Eukaryota</taxon>
        <taxon>Fungi</taxon>
        <taxon>Dikarya</taxon>
        <taxon>Ascomycota</taxon>
        <taxon>Saccharomycotina</taxon>
        <taxon>Saccharomycetes</taxon>
        <taxon>Saccharomycopsidaceae</taxon>
        <taxon>Saccharomycopsis</taxon>
    </lineage>
</organism>
<evidence type="ECO:0000256" key="9">
    <source>
        <dbReference type="SAM" id="Phobius"/>
    </source>
</evidence>
<keyword evidence="3 8" id="KW-0813">Transport</keyword>
<dbReference type="GO" id="GO:0005366">
    <property type="term" value="F:myo-inositol:proton symporter activity"/>
    <property type="evidence" value="ECO:0007669"/>
    <property type="project" value="TreeGrafter"/>
</dbReference>
<dbReference type="PRINTS" id="PR00171">
    <property type="entry name" value="SUGRTRNSPORT"/>
</dbReference>
<feature type="transmembrane region" description="Helical" evidence="9">
    <location>
        <begin position="103"/>
        <end position="125"/>
    </location>
</feature>
<dbReference type="GeneID" id="90075692"/>
<dbReference type="PROSITE" id="PS00217">
    <property type="entry name" value="SUGAR_TRANSPORT_2"/>
    <property type="match status" value="1"/>
</dbReference>
<evidence type="ECO:0000259" key="10">
    <source>
        <dbReference type="PROSITE" id="PS50850"/>
    </source>
</evidence>
<feature type="transmembrane region" description="Helical" evidence="9">
    <location>
        <begin position="160"/>
        <end position="177"/>
    </location>
</feature>
<dbReference type="Proteomes" id="UP001360560">
    <property type="component" value="Unassembled WGS sequence"/>
</dbReference>
<dbReference type="InterPro" id="IPR003663">
    <property type="entry name" value="Sugar/inositol_transpt"/>
</dbReference>
<sequence>MPGIKGKDTAAVQDASLETTSISDASSSVHHSAKIVPINNTDNTSVLLTFSNTKPTLLVVVLTFVTSISGFLFGYDTGYISSALVAIGQDLDGHTLHNGQKELITSATSLGALIGAIFAGLFVDFLGRRPTIMGSNVLFIVGSAMQTGAHSVGVMMGGRFVMGIGVGIGSLTAPLFISEMAPSNMRGRLVVVNVLCITGGQLIAYAIGAGVEKVSQGWRILVGLSILPPTLQLVAFFFLPDTPRFYLMKNRVEEAKNVLLRIYPEVDEKLIDAKIQELIAINNEVPGDNFFKKIVNATKEIHTVPSNFRALLISCGLQGIQQFSSWNSLMYFSATIFQTVGFKNSTAVSIIIAGTNFVFTLVAFFAIDRIGRRRILLFSLPCMVAALVVCAIAFHFLNVDFSNSTAVIHSSGNGISGWGVVIIVAMICFAASYAIGIGNVPWQQSELFPQSVRGVGCAYCTGVNWGGSLIIAATFLTMMQNITPTGTFAFFAGLITVSWLLVFFMYPELSGLELEETQKVLTNGFNIKESERLAKERRRQAALAKDQINATFASEKKASPLQTLETV</sequence>
<comment type="subcellular location">
    <subcellularLocation>
        <location evidence="1">Membrane</location>
        <topology evidence="1">Multi-pass membrane protein</topology>
    </subcellularLocation>
</comment>